<keyword evidence="1" id="KW-0812">Transmembrane</keyword>
<keyword evidence="1" id="KW-1133">Transmembrane helix</keyword>
<proteinExistence type="predicted"/>
<evidence type="ECO:0000256" key="1">
    <source>
        <dbReference type="SAM" id="Phobius"/>
    </source>
</evidence>
<dbReference type="AlphaFoldDB" id="A0A0F9NT77"/>
<dbReference type="EMBL" id="LAZR01003733">
    <property type="protein sequence ID" value="KKN15217.1"/>
    <property type="molecule type" value="Genomic_DNA"/>
</dbReference>
<organism evidence="2">
    <name type="scientific">marine sediment metagenome</name>
    <dbReference type="NCBI Taxonomy" id="412755"/>
    <lineage>
        <taxon>unclassified sequences</taxon>
        <taxon>metagenomes</taxon>
        <taxon>ecological metagenomes</taxon>
    </lineage>
</organism>
<accession>A0A0F9NT77</accession>
<gene>
    <name evidence="2" type="ORF">LCGC14_0988210</name>
</gene>
<name>A0A0F9NT77_9ZZZZ</name>
<feature type="transmembrane region" description="Helical" evidence="1">
    <location>
        <begin position="30"/>
        <end position="50"/>
    </location>
</feature>
<protein>
    <submittedName>
        <fullName evidence="2">Uncharacterized protein</fullName>
    </submittedName>
</protein>
<reference evidence="2" key="1">
    <citation type="journal article" date="2015" name="Nature">
        <title>Complex archaea that bridge the gap between prokaryotes and eukaryotes.</title>
        <authorList>
            <person name="Spang A."/>
            <person name="Saw J.H."/>
            <person name="Jorgensen S.L."/>
            <person name="Zaremba-Niedzwiedzka K."/>
            <person name="Martijn J."/>
            <person name="Lind A.E."/>
            <person name="van Eijk R."/>
            <person name="Schleper C."/>
            <person name="Guy L."/>
            <person name="Ettema T.J."/>
        </authorList>
    </citation>
    <scope>NUCLEOTIDE SEQUENCE</scope>
</reference>
<feature type="transmembrane region" description="Helical" evidence="1">
    <location>
        <begin position="6"/>
        <end position="23"/>
    </location>
</feature>
<evidence type="ECO:0000313" key="2">
    <source>
        <dbReference type="EMBL" id="KKN15217.1"/>
    </source>
</evidence>
<sequence>MFTTFTLLIAVGVGFRLTLSWALRRKFDLSLTVPQAVAGAFLILACLPSWLQPITFPLPVSFTLGALLPDFFVRRG</sequence>
<keyword evidence="1" id="KW-0472">Membrane</keyword>
<comment type="caution">
    <text evidence="2">The sequence shown here is derived from an EMBL/GenBank/DDBJ whole genome shotgun (WGS) entry which is preliminary data.</text>
</comment>